<evidence type="ECO:0000313" key="9">
    <source>
        <dbReference type="Proteomes" id="UP000429523"/>
    </source>
</evidence>
<evidence type="ECO:0000313" key="4">
    <source>
        <dbReference type="EMBL" id="KAE9062125.1"/>
    </source>
</evidence>
<protein>
    <recommendedName>
        <fullName evidence="16">Secreted protein</fullName>
    </recommendedName>
</protein>
<evidence type="ECO:0000256" key="1">
    <source>
        <dbReference type="SAM" id="SignalP"/>
    </source>
</evidence>
<evidence type="ECO:0000313" key="15">
    <source>
        <dbReference type="Proteomes" id="UP000488956"/>
    </source>
</evidence>
<evidence type="ECO:0000313" key="7">
    <source>
        <dbReference type="EMBL" id="KAE9161943.1"/>
    </source>
</evidence>
<evidence type="ECO:0000313" key="13">
    <source>
        <dbReference type="Proteomes" id="UP000441208"/>
    </source>
</evidence>
<dbReference type="EMBL" id="QXGB01006348">
    <property type="protein sequence ID" value="KAE9161006.1"/>
    <property type="molecule type" value="Genomic_DNA"/>
</dbReference>
<evidence type="ECO:0000313" key="5">
    <source>
        <dbReference type="EMBL" id="KAE9067344.1"/>
    </source>
</evidence>
<dbReference type="Proteomes" id="UP000440732">
    <property type="component" value="Unassembled WGS sequence"/>
</dbReference>
<accession>A0A6A3Q2W6</accession>
<name>A0A6A3Q2W6_9STRA</name>
<proteinExistence type="predicted"/>
<dbReference type="EMBL" id="QXFZ01005044">
    <property type="protein sequence ID" value="KAE9062125.1"/>
    <property type="molecule type" value="Genomic_DNA"/>
</dbReference>
<dbReference type="Proteomes" id="UP000433483">
    <property type="component" value="Unassembled WGS sequence"/>
</dbReference>
<sequence>MLQLWLSRRMSQGIMSLFVLGTRASWCLEVGRAVHRHGYGQASDELRIEELGFVENRALRKTASTKLPLFGLVLLKYASNELGARKIASCSFL</sequence>
<keyword evidence="1" id="KW-0732">Signal</keyword>
<evidence type="ECO:0000313" key="2">
    <source>
        <dbReference type="EMBL" id="KAE8918128.1"/>
    </source>
</evidence>
<dbReference type="AlphaFoldDB" id="A0A6A3Q2W6"/>
<evidence type="ECO:0000313" key="11">
    <source>
        <dbReference type="Proteomes" id="UP000437068"/>
    </source>
</evidence>
<dbReference type="EMBL" id="QXGF01006139">
    <property type="protein sequence ID" value="KAE8918128.1"/>
    <property type="molecule type" value="Genomic_DNA"/>
</dbReference>
<feature type="chain" id="PRO_5036380408" description="Secreted protein" evidence="1">
    <location>
        <begin position="25"/>
        <end position="93"/>
    </location>
</feature>
<dbReference type="Proteomes" id="UP000441208">
    <property type="component" value="Unassembled WGS sequence"/>
</dbReference>
<evidence type="ECO:0000313" key="8">
    <source>
        <dbReference type="EMBL" id="KAE9268296.1"/>
    </source>
</evidence>
<dbReference type="Proteomes" id="UP000476176">
    <property type="component" value="Unassembled WGS sequence"/>
</dbReference>
<evidence type="ECO:0000313" key="14">
    <source>
        <dbReference type="Proteomes" id="UP000476176"/>
    </source>
</evidence>
<evidence type="ECO:0000313" key="3">
    <source>
        <dbReference type="EMBL" id="KAE9060998.1"/>
    </source>
</evidence>
<dbReference type="EMBL" id="QXFX01005349">
    <property type="protein sequence ID" value="KAE9060998.1"/>
    <property type="molecule type" value="Genomic_DNA"/>
</dbReference>
<reference evidence="9 10" key="1">
    <citation type="submission" date="2018-08" db="EMBL/GenBank/DDBJ databases">
        <title>Genomic investigation of the strawberry pathogen Phytophthora fragariae indicates pathogenicity is determined by transcriptional variation in three key races.</title>
        <authorList>
            <person name="Adams T.M."/>
            <person name="Armitage A.D."/>
            <person name="Sobczyk M.K."/>
            <person name="Bates H.J."/>
            <person name="Dunwell J.M."/>
            <person name="Nellist C.F."/>
            <person name="Harrison R.J."/>
        </authorList>
    </citation>
    <scope>NUCLEOTIDE SEQUENCE [LARGE SCALE GENOMIC DNA]</scope>
    <source>
        <strain evidence="8 11">A4</strain>
        <strain evidence="7 14">BC-23</strain>
        <strain evidence="6 10">NOV-27</strain>
        <strain evidence="5 12">NOV-5</strain>
        <strain evidence="4 13">NOV-71</strain>
        <strain evidence="2 9">NOV-9</strain>
        <strain evidence="3 15">ONT-3</strain>
    </source>
</reference>
<evidence type="ECO:0000313" key="6">
    <source>
        <dbReference type="EMBL" id="KAE9161006.1"/>
    </source>
</evidence>
<dbReference type="EMBL" id="QXGC01006654">
    <property type="protein sequence ID" value="KAE9161943.1"/>
    <property type="molecule type" value="Genomic_DNA"/>
</dbReference>
<dbReference type="EMBL" id="QXGA01005395">
    <property type="protein sequence ID" value="KAE9067344.1"/>
    <property type="molecule type" value="Genomic_DNA"/>
</dbReference>
<evidence type="ECO:0000313" key="12">
    <source>
        <dbReference type="Proteomes" id="UP000440732"/>
    </source>
</evidence>
<evidence type="ECO:0000313" key="10">
    <source>
        <dbReference type="Proteomes" id="UP000433483"/>
    </source>
</evidence>
<organism evidence="5 12">
    <name type="scientific">Phytophthora fragariae</name>
    <dbReference type="NCBI Taxonomy" id="53985"/>
    <lineage>
        <taxon>Eukaryota</taxon>
        <taxon>Sar</taxon>
        <taxon>Stramenopiles</taxon>
        <taxon>Oomycota</taxon>
        <taxon>Peronosporomycetes</taxon>
        <taxon>Peronosporales</taxon>
        <taxon>Peronosporaceae</taxon>
        <taxon>Phytophthora</taxon>
    </lineage>
</organism>
<dbReference type="Proteomes" id="UP000429523">
    <property type="component" value="Unassembled WGS sequence"/>
</dbReference>
<dbReference type="Proteomes" id="UP000488956">
    <property type="component" value="Unassembled WGS sequence"/>
</dbReference>
<gene>
    <name evidence="8" type="ORF">PF001_g29710</name>
    <name evidence="7" type="ORF">PF004_g30650</name>
    <name evidence="6" type="ORF">PF005_g31411</name>
    <name evidence="5" type="ORF">PF006_g30019</name>
    <name evidence="4" type="ORF">PF007_g30028</name>
    <name evidence="2" type="ORF">PF009_g31555</name>
    <name evidence="3" type="ORF">PF010_g29992</name>
</gene>
<keyword evidence="10" id="KW-1185">Reference proteome</keyword>
<comment type="caution">
    <text evidence="5">The sequence shown here is derived from an EMBL/GenBank/DDBJ whole genome shotgun (WGS) entry which is preliminary data.</text>
</comment>
<dbReference type="EMBL" id="QXGE01005167">
    <property type="protein sequence ID" value="KAE9268296.1"/>
    <property type="molecule type" value="Genomic_DNA"/>
</dbReference>
<dbReference type="Proteomes" id="UP000437068">
    <property type="component" value="Unassembled WGS sequence"/>
</dbReference>
<evidence type="ECO:0008006" key="16">
    <source>
        <dbReference type="Google" id="ProtNLM"/>
    </source>
</evidence>
<feature type="signal peptide" evidence="1">
    <location>
        <begin position="1"/>
        <end position="24"/>
    </location>
</feature>